<dbReference type="PANTHER" id="PTHR11076">
    <property type="entry name" value="DNA REPAIR POLYMERASE UMUC / TRANSFERASE FAMILY MEMBER"/>
    <property type="match status" value="1"/>
</dbReference>
<comment type="caution">
    <text evidence="8">The sequence shown here is derived from an EMBL/GenBank/DDBJ whole genome shotgun (WGS) entry which is preliminary data.</text>
</comment>
<dbReference type="AlphaFoldDB" id="A0A643ETV7"/>
<evidence type="ECO:0000256" key="2">
    <source>
        <dbReference type="ARBA" id="ARBA00010945"/>
    </source>
</evidence>
<dbReference type="Pfam" id="PF21999">
    <property type="entry name" value="IMS_HHH_1"/>
    <property type="match status" value="1"/>
</dbReference>
<dbReference type="InterPro" id="IPR050116">
    <property type="entry name" value="DNA_polymerase-Y"/>
</dbReference>
<evidence type="ECO:0000256" key="5">
    <source>
        <dbReference type="ARBA" id="ARBA00025589"/>
    </source>
</evidence>
<dbReference type="GO" id="GO:0003887">
    <property type="term" value="F:DNA-directed DNA polymerase activity"/>
    <property type="evidence" value="ECO:0007669"/>
    <property type="project" value="InterPro"/>
</dbReference>
<dbReference type="CDD" id="cd00424">
    <property type="entry name" value="PolY"/>
    <property type="match status" value="1"/>
</dbReference>
<name>A0A643ETV7_9HYPH</name>
<evidence type="ECO:0000313" key="8">
    <source>
        <dbReference type="EMBL" id="KAB0565858.1"/>
    </source>
</evidence>
<proteinExistence type="inferred from homology"/>
<dbReference type="Pfam" id="PF11799">
    <property type="entry name" value="IMS_C"/>
    <property type="match status" value="1"/>
</dbReference>
<sequence length="422" mass="47286">MRKPETIERVYMDFDGFFASVEMLADKRLRGRPVGVVPFEGTTRTSIIACSREAKIRGVKNVMPVDEARRLCPDIVLVPQKPDLYRRAHNALLSEIEAVIPIDTAKSIDELTCRLDENARADPEGLARNVKDAIFELVGPWITCSMGFAANRQLAKMACKASKLSDAGGYGNGVAIWRPEAMPAPLMAVNMEDIPGVGGNMAKRLYRAGIFTTEQLYAIQPKHMRKLWGNVTGERMWYALHGYDIQAPASKRGMFGHGRVLPPESRTISGALEITRLLLTKAARRMRRENFYASGLWLWLSIRDGSWMGKRQLPVVNDDQAVMSALAELWAEVAKTYPRGLTIFRVGVTLYDLSDASERQLDLLNNDDRQRRRWESASMAIDRLNTRYAGTVVSVGEWRPPKGGHAGGKISFTRIPSAEDFW</sequence>
<protein>
    <recommendedName>
        <fullName evidence="4">DNA-directed DNA polymerase</fullName>
        <ecNumber evidence="4">2.7.7.7</ecNumber>
    </recommendedName>
</protein>
<dbReference type="PANTHER" id="PTHR11076:SF34">
    <property type="entry name" value="PROTEIN UMUC"/>
    <property type="match status" value="1"/>
</dbReference>
<dbReference type="GO" id="GO:0003684">
    <property type="term" value="F:damaged DNA binding"/>
    <property type="evidence" value="ECO:0007669"/>
    <property type="project" value="InterPro"/>
</dbReference>
<comment type="similarity">
    <text evidence="2">Belongs to the DNA polymerase type-Y family.</text>
</comment>
<dbReference type="EC" id="2.7.7.7" evidence="4"/>
<dbReference type="Pfam" id="PF00817">
    <property type="entry name" value="IMS"/>
    <property type="match status" value="1"/>
</dbReference>
<evidence type="ECO:0000256" key="1">
    <source>
        <dbReference type="ARBA" id="ARBA00001946"/>
    </source>
</evidence>
<dbReference type="EMBL" id="VZPE01000015">
    <property type="protein sequence ID" value="KAB0565858.1"/>
    <property type="molecule type" value="Genomic_DNA"/>
</dbReference>
<dbReference type="InterPro" id="IPR001126">
    <property type="entry name" value="UmuC"/>
</dbReference>
<dbReference type="GO" id="GO:0005829">
    <property type="term" value="C:cytosol"/>
    <property type="evidence" value="ECO:0007669"/>
    <property type="project" value="TreeGrafter"/>
</dbReference>
<evidence type="ECO:0000256" key="6">
    <source>
        <dbReference type="ARBA" id="ARBA00049244"/>
    </source>
</evidence>
<dbReference type="RefSeq" id="WP_151081352.1">
    <property type="nucleotide sequence ID" value="NZ_JBHEEN010000017.1"/>
</dbReference>
<dbReference type="InterPro" id="IPR043128">
    <property type="entry name" value="Rev_trsase/Diguanyl_cyclase"/>
</dbReference>
<dbReference type="Gene3D" id="1.10.150.20">
    <property type="entry name" value="5' to 3' exonuclease, C-terminal subdomain"/>
    <property type="match status" value="1"/>
</dbReference>
<feature type="domain" description="UmuC" evidence="7">
    <location>
        <begin position="9"/>
        <end position="198"/>
    </location>
</feature>
<evidence type="ECO:0000256" key="3">
    <source>
        <dbReference type="ARBA" id="ARBA00011245"/>
    </source>
</evidence>
<comment type="cofactor">
    <cofactor evidence="1">
        <name>Mg(2+)</name>
        <dbReference type="ChEBI" id="CHEBI:18420"/>
    </cofactor>
</comment>
<gene>
    <name evidence="8" type="ORF">F7Q93_22610</name>
</gene>
<dbReference type="Gene3D" id="3.30.70.270">
    <property type="match status" value="1"/>
</dbReference>
<accession>A0A643ETV7</accession>
<dbReference type="InterPro" id="IPR043502">
    <property type="entry name" value="DNA/RNA_pol_sf"/>
</dbReference>
<evidence type="ECO:0000256" key="4">
    <source>
        <dbReference type="ARBA" id="ARBA00012417"/>
    </source>
</evidence>
<dbReference type="InterPro" id="IPR017961">
    <property type="entry name" value="DNA_pol_Y-fam_little_finger"/>
</dbReference>
<organism evidence="8">
    <name type="scientific">Brucella pituitosa</name>
    <dbReference type="NCBI Taxonomy" id="571256"/>
    <lineage>
        <taxon>Bacteria</taxon>
        <taxon>Pseudomonadati</taxon>
        <taxon>Pseudomonadota</taxon>
        <taxon>Alphaproteobacteria</taxon>
        <taxon>Hyphomicrobiales</taxon>
        <taxon>Brucellaceae</taxon>
        <taxon>Brucella/Ochrobactrum group</taxon>
        <taxon>Brucella</taxon>
    </lineage>
</organism>
<evidence type="ECO:0000259" key="7">
    <source>
        <dbReference type="PROSITE" id="PS50173"/>
    </source>
</evidence>
<dbReference type="GO" id="GO:0009432">
    <property type="term" value="P:SOS response"/>
    <property type="evidence" value="ECO:0007669"/>
    <property type="project" value="TreeGrafter"/>
</dbReference>
<comment type="subunit">
    <text evidence="3">Monomer.</text>
</comment>
<comment type="catalytic activity">
    <reaction evidence="6">
        <text>DNA(n) + a 2'-deoxyribonucleoside 5'-triphosphate = DNA(n+1) + diphosphate</text>
        <dbReference type="Rhea" id="RHEA:22508"/>
        <dbReference type="Rhea" id="RHEA-COMP:17339"/>
        <dbReference type="Rhea" id="RHEA-COMP:17340"/>
        <dbReference type="ChEBI" id="CHEBI:33019"/>
        <dbReference type="ChEBI" id="CHEBI:61560"/>
        <dbReference type="ChEBI" id="CHEBI:173112"/>
        <dbReference type="EC" id="2.7.7.7"/>
    </reaction>
</comment>
<comment type="function">
    <text evidence="5">Poorly processive, error-prone DNA polymerase involved in untargeted mutagenesis. Copies undamaged DNA at stalled replication forks, which arise in vivo from mismatched or misaligned primer ends. These misaligned primers can be extended by PolIV. Exhibits no 3'-5' exonuclease (proofreading) activity. May be involved in translesional synthesis, in conjunction with the beta clamp from PolIII.</text>
</comment>
<dbReference type="SUPFAM" id="SSF56672">
    <property type="entry name" value="DNA/RNA polymerases"/>
    <property type="match status" value="1"/>
</dbReference>
<reference evidence="8" key="1">
    <citation type="submission" date="2019-09" db="EMBL/GenBank/DDBJ databases">
        <title>Draft genome sequences of 48 bacterial type strains from the CCUG.</title>
        <authorList>
            <person name="Tunovic T."/>
            <person name="Pineiro-Iglesias B."/>
            <person name="Unosson C."/>
            <person name="Inganas E."/>
            <person name="Ohlen M."/>
            <person name="Cardew S."/>
            <person name="Jensie-Markopoulos S."/>
            <person name="Salva-Serra F."/>
            <person name="Jaen-Luchoro D."/>
            <person name="Karlsson R."/>
            <person name="Svensson-Stadler L."/>
            <person name="Chun J."/>
            <person name="Moore E."/>
        </authorList>
    </citation>
    <scope>NUCLEOTIDE SEQUENCE</scope>
    <source>
        <strain evidence="8">CCUG 50899</strain>
    </source>
</reference>
<dbReference type="GO" id="GO:0006281">
    <property type="term" value="P:DNA repair"/>
    <property type="evidence" value="ECO:0007669"/>
    <property type="project" value="InterPro"/>
</dbReference>
<dbReference type="Gene3D" id="3.40.1170.60">
    <property type="match status" value="1"/>
</dbReference>
<dbReference type="GO" id="GO:0042276">
    <property type="term" value="P:error-prone translesion synthesis"/>
    <property type="evidence" value="ECO:0007669"/>
    <property type="project" value="TreeGrafter"/>
</dbReference>
<dbReference type="InterPro" id="IPR053848">
    <property type="entry name" value="IMS_HHH_1"/>
</dbReference>
<dbReference type="PROSITE" id="PS50173">
    <property type="entry name" value="UMUC"/>
    <property type="match status" value="1"/>
</dbReference>